<keyword evidence="3" id="KW-1185">Reference proteome</keyword>
<feature type="coiled-coil region" evidence="1">
    <location>
        <begin position="179"/>
        <end position="221"/>
    </location>
</feature>
<evidence type="ECO:0000256" key="1">
    <source>
        <dbReference type="SAM" id="Coils"/>
    </source>
</evidence>
<dbReference type="AlphaFoldDB" id="A0AAU9JHV6"/>
<sequence>MSRTKYHKQHMRITISGERNTSNLTIPRCNSWNIGNHPLDLNFCKSISQNSILKINDTASSRNSDEHESHHHFQVDMLSQQIALQAKTSQRIQNSLKKQLEILNQENNISKQLEEDNLASIKSSHEEQFKALEEEMDCKKEILADDISKLSSEIEIILKKQRRVEQHIKVRKTDNKLIKSNLITEIRVLEQDIRNHELLLCRNFENEVQDLEEQIKREEEKHALNFSKIKKEQEDLISSLNSQLESKTLMVQSLTSGVVEIRNQDFFSNKTNELELQKLKELHVSKESLLKSQEIEITKLSSEQKLAESNSKYLVLECSKLEEVLDKVKSENAKLRLQIKKFGVSGNSKNR</sequence>
<dbReference type="Proteomes" id="UP001162131">
    <property type="component" value="Unassembled WGS sequence"/>
</dbReference>
<feature type="coiled-coil region" evidence="1">
    <location>
        <begin position="86"/>
        <end position="142"/>
    </location>
</feature>
<reference evidence="2" key="1">
    <citation type="submission" date="2021-09" db="EMBL/GenBank/DDBJ databases">
        <authorList>
            <consortium name="AG Swart"/>
            <person name="Singh M."/>
            <person name="Singh A."/>
            <person name="Seah K."/>
            <person name="Emmerich C."/>
        </authorList>
    </citation>
    <scope>NUCLEOTIDE SEQUENCE</scope>
    <source>
        <strain evidence="2">ATCC30299</strain>
    </source>
</reference>
<keyword evidence="1" id="KW-0175">Coiled coil</keyword>
<gene>
    <name evidence="2" type="ORF">BSTOLATCC_MIC40881</name>
</gene>
<evidence type="ECO:0000313" key="3">
    <source>
        <dbReference type="Proteomes" id="UP001162131"/>
    </source>
</evidence>
<protein>
    <submittedName>
        <fullName evidence="2">Uncharacterized protein</fullName>
    </submittedName>
</protein>
<proteinExistence type="predicted"/>
<organism evidence="2 3">
    <name type="scientific">Blepharisma stoltei</name>
    <dbReference type="NCBI Taxonomy" id="1481888"/>
    <lineage>
        <taxon>Eukaryota</taxon>
        <taxon>Sar</taxon>
        <taxon>Alveolata</taxon>
        <taxon>Ciliophora</taxon>
        <taxon>Postciliodesmatophora</taxon>
        <taxon>Heterotrichea</taxon>
        <taxon>Heterotrichida</taxon>
        <taxon>Blepharismidae</taxon>
        <taxon>Blepharisma</taxon>
    </lineage>
</organism>
<feature type="coiled-coil region" evidence="1">
    <location>
        <begin position="290"/>
        <end position="338"/>
    </location>
</feature>
<evidence type="ECO:0000313" key="2">
    <source>
        <dbReference type="EMBL" id="CAG9326454.1"/>
    </source>
</evidence>
<dbReference type="EMBL" id="CAJZBQ010000040">
    <property type="protein sequence ID" value="CAG9326454.1"/>
    <property type="molecule type" value="Genomic_DNA"/>
</dbReference>
<comment type="caution">
    <text evidence="2">The sequence shown here is derived from an EMBL/GenBank/DDBJ whole genome shotgun (WGS) entry which is preliminary data.</text>
</comment>
<accession>A0AAU9JHV6</accession>
<name>A0AAU9JHV6_9CILI</name>